<evidence type="ECO:0000313" key="1">
    <source>
        <dbReference type="EMBL" id="EQD69937.1"/>
    </source>
</evidence>
<dbReference type="EMBL" id="AUZY01003324">
    <property type="protein sequence ID" value="EQD69937.1"/>
    <property type="molecule type" value="Genomic_DNA"/>
</dbReference>
<dbReference type="Gene3D" id="3.90.25.10">
    <property type="entry name" value="UDP-galactose 4-epimerase, domain 1"/>
    <property type="match status" value="1"/>
</dbReference>
<organism evidence="1">
    <name type="scientific">mine drainage metagenome</name>
    <dbReference type="NCBI Taxonomy" id="410659"/>
    <lineage>
        <taxon>unclassified sequences</taxon>
        <taxon>metagenomes</taxon>
        <taxon>ecological metagenomes</taxon>
    </lineage>
</organism>
<dbReference type="Gene3D" id="3.40.50.720">
    <property type="entry name" value="NAD(P)-binding Rossmann-like Domain"/>
    <property type="match status" value="1"/>
</dbReference>
<gene>
    <name evidence="1" type="ORF">B1B_05256</name>
</gene>
<protein>
    <submittedName>
        <fullName evidence="1">ADP-glyceromanno-heptose 6-epimerase</fullName>
    </submittedName>
</protein>
<sequence>MPLAALVRGGLIEYVDFPGALVGKYQCHTQADLGALRAAGCTHTFVPVEQGVAAYVWQLAEGGRGRGASREAESIVARALLSEQGERSRGD</sequence>
<reference evidence="1" key="2">
    <citation type="journal article" date="2014" name="ISME J.">
        <title>Microbial stratification in low pH oxic and suboxic macroscopic growths along an acid mine drainage.</title>
        <authorList>
            <person name="Mendez-Garcia C."/>
            <person name="Mesa V."/>
            <person name="Sprenger R.R."/>
            <person name="Richter M."/>
            <person name="Diez M.S."/>
            <person name="Solano J."/>
            <person name="Bargiela R."/>
            <person name="Golyshina O.V."/>
            <person name="Manteca A."/>
            <person name="Ramos J.L."/>
            <person name="Gallego J.R."/>
            <person name="Llorente I."/>
            <person name="Martins Dos Santos V.A."/>
            <person name="Jensen O.N."/>
            <person name="Pelaez A.I."/>
            <person name="Sanchez J."/>
            <person name="Ferrer M."/>
        </authorList>
    </citation>
    <scope>NUCLEOTIDE SEQUENCE</scope>
</reference>
<name>T1BJH2_9ZZZZ</name>
<comment type="caution">
    <text evidence="1">The sequence shown here is derived from an EMBL/GenBank/DDBJ whole genome shotgun (WGS) entry which is preliminary data.</text>
</comment>
<dbReference type="AlphaFoldDB" id="T1BJH2"/>
<reference evidence="1" key="1">
    <citation type="submission" date="2013-08" db="EMBL/GenBank/DDBJ databases">
        <authorList>
            <person name="Mendez C."/>
            <person name="Richter M."/>
            <person name="Ferrer M."/>
            <person name="Sanchez J."/>
        </authorList>
    </citation>
    <scope>NUCLEOTIDE SEQUENCE</scope>
</reference>
<proteinExistence type="predicted"/>
<accession>T1BJH2</accession>